<dbReference type="AlphaFoldDB" id="A0A8K0MSH4"/>
<comment type="caution">
    <text evidence="2">The sequence shown here is derived from an EMBL/GenBank/DDBJ whole genome shotgun (WGS) entry which is preliminary data.</text>
</comment>
<gene>
    <name evidence="2" type="ORF">FNV43_RR01923</name>
</gene>
<sequence length="222" mass="25058">MPKFGQLIEMGSSSSECTKPFGKSPRLEQPQRIRILRDFKPPMLVGRLFNPTQDIRLSEISILEFCEEFRTMESHVPKVGWGEVDKIQPIISALEECKLPAFSADLFCLASGSNSVEEIENNIVKFKNCSVKYLTEESKMMGLGFLLKTTPNGDGDVEVLEDINTTYFMAGDVSDIKGVSDLSGRHSVVGSQVNWEADRLSLLVDKCNMVQNMKDQKMFYYY</sequence>
<evidence type="ECO:0000256" key="1">
    <source>
        <dbReference type="SAM" id="MobiDB-lite"/>
    </source>
</evidence>
<protein>
    <submittedName>
        <fullName evidence="2">Uncharacterized protein</fullName>
    </submittedName>
</protein>
<organism evidence="2 3">
    <name type="scientific">Rhamnella rubrinervis</name>
    <dbReference type="NCBI Taxonomy" id="2594499"/>
    <lineage>
        <taxon>Eukaryota</taxon>
        <taxon>Viridiplantae</taxon>
        <taxon>Streptophyta</taxon>
        <taxon>Embryophyta</taxon>
        <taxon>Tracheophyta</taxon>
        <taxon>Spermatophyta</taxon>
        <taxon>Magnoliopsida</taxon>
        <taxon>eudicotyledons</taxon>
        <taxon>Gunneridae</taxon>
        <taxon>Pentapetalae</taxon>
        <taxon>rosids</taxon>
        <taxon>fabids</taxon>
        <taxon>Rosales</taxon>
        <taxon>Rhamnaceae</taxon>
        <taxon>rhamnoid group</taxon>
        <taxon>Rhamneae</taxon>
        <taxon>Rhamnella</taxon>
    </lineage>
</organism>
<name>A0A8K0MSH4_9ROSA</name>
<dbReference type="Proteomes" id="UP000796880">
    <property type="component" value="Unassembled WGS sequence"/>
</dbReference>
<evidence type="ECO:0000313" key="2">
    <source>
        <dbReference type="EMBL" id="KAF3457266.1"/>
    </source>
</evidence>
<accession>A0A8K0MSH4</accession>
<feature type="region of interest" description="Disordered" evidence="1">
    <location>
        <begin position="1"/>
        <end position="25"/>
    </location>
</feature>
<dbReference type="EMBL" id="VOIH02000001">
    <property type="protein sequence ID" value="KAF3457266.1"/>
    <property type="molecule type" value="Genomic_DNA"/>
</dbReference>
<evidence type="ECO:0000313" key="3">
    <source>
        <dbReference type="Proteomes" id="UP000796880"/>
    </source>
</evidence>
<keyword evidence="3" id="KW-1185">Reference proteome</keyword>
<reference evidence="2" key="1">
    <citation type="submission" date="2020-03" db="EMBL/GenBank/DDBJ databases">
        <title>A high-quality chromosome-level genome assembly of a woody plant with both climbing and erect habits, Rhamnella rubrinervis.</title>
        <authorList>
            <person name="Lu Z."/>
            <person name="Yang Y."/>
            <person name="Zhu X."/>
            <person name="Sun Y."/>
        </authorList>
    </citation>
    <scope>NUCLEOTIDE SEQUENCE</scope>
    <source>
        <strain evidence="2">BYM</strain>
        <tissue evidence="2">Leaf</tissue>
    </source>
</reference>
<proteinExistence type="predicted"/>